<protein>
    <submittedName>
        <fullName evidence="2">YeeE/YedE family protein</fullName>
    </submittedName>
</protein>
<keyword evidence="1" id="KW-1133">Transmembrane helix</keyword>
<keyword evidence="1" id="KW-0472">Membrane</keyword>
<dbReference type="EMBL" id="JAFNAA010000002">
    <property type="protein sequence ID" value="MBO1107026.1"/>
    <property type="molecule type" value="Genomic_DNA"/>
</dbReference>
<dbReference type="RefSeq" id="WP_047707790.1">
    <property type="nucleotide sequence ID" value="NZ_CP050969.1"/>
</dbReference>
<dbReference type="InterPro" id="IPR046513">
    <property type="entry name" value="DUF6691"/>
</dbReference>
<reference evidence="2" key="1">
    <citation type="submission" date="2021-03" db="EMBL/GenBank/DDBJ databases">
        <title>Plesiomonas shigelloides zfcc0051, isolated from zebrafish feces.</title>
        <authorList>
            <person name="Vanderhoek Z."/>
            <person name="Gaulke C."/>
        </authorList>
    </citation>
    <scope>NUCLEOTIDE SEQUENCE</scope>
    <source>
        <strain evidence="2">Zfcc0051</strain>
    </source>
</reference>
<feature type="transmembrane region" description="Helical" evidence="1">
    <location>
        <begin position="42"/>
        <end position="60"/>
    </location>
</feature>
<evidence type="ECO:0000256" key="1">
    <source>
        <dbReference type="SAM" id="Phobius"/>
    </source>
</evidence>
<dbReference type="Proteomes" id="UP000664658">
    <property type="component" value="Unassembled WGS sequence"/>
</dbReference>
<sequence length="136" mass="14177">MRYLFSLLCGLLFGSGLTVSGMNEPARVQGFLDLAGPWDPTLAFVMGGALLVFGIGYFRWVKSCPQALCGDPIPPVPAKKLDVKLIGGAAVFGIGWGLAGICPGPAITLLAAPSLGVLLFVAAMLIGLWVGDWMAR</sequence>
<dbReference type="GeneID" id="69703853"/>
<feature type="transmembrane region" description="Helical" evidence="1">
    <location>
        <begin position="81"/>
        <end position="101"/>
    </location>
</feature>
<name>A0A379CPU9_PLESH</name>
<dbReference type="Pfam" id="PF20398">
    <property type="entry name" value="DUF6691"/>
    <property type="match status" value="1"/>
</dbReference>
<evidence type="ECO:0000313" key="3">
    <source>
        <dbReference type="Proteomes" id="UP000664658"/>
    </source>
</evidence>
<proteinExistence type="predicted"/>
<evidence type="ECO:0000313" key="2">
    <source>
        <dbReference type="EMBL" id="MBO1107026.1"/>
    </source>
</evidence>
<feature type="transmembrane region" description="Helical" evidence="1">
    <location>
        <begin position="107"/>
        <end position="130"/>
    </location>
</feature>
<organism evidence="2 3">
    <name type="scientific">Plesiomonas shigelloides</name>
    <name type="common">Aeromonas shigelloides</name>
    <dbReference type="NCBI Taxonomy" id="703"/>
    <lineage>
        <taxon>Bacteria</taxon>
        <taxon>Pseudomonadati</taxon>
        <taxon>Pseudomonadota</taxon>
        <taxon>Gammaproteobacteria</taxon>
        <taxon>Enterobacterales</taxon>
        <taxon>Enterobacteriaceae</taxon>
        <taxon>Plesiomonas</taxon>
    </lineage>
</organism>
<comment type="caution">
    <text evidence="2">The sequence shown here is derived from an EMBL/GenBank/DDBJ whole genome shotgun (WGS) entry which is preliminary data.</text>
</comment>
<dbReference type="AlphaFoldDB" id="A0A379CPU9"/>
<keyword evidence="1" id="KW-0812">Transmembrane</keyword>
<gene>
    <name evidence="2" type="ORF">J2R62_02100</name>
</gene>
<accession>A0A379CPU9</accession>